<feature type="binding site" evidence="7">
    <location>
        <position position="135"/>
    </location>
    <ligand>
        <name>glycerol</name>
        <dbReference type="ChEBI" id="CHEBI:17754"/>
    </ligand>
</feature>
<dbReference type="PROSITE" id="PS00445">
    <property type="entry name" value="FGGY_KINASES_2"/>
    <property type="match status" value="1"/>
</dbReference>
<dbReference type="InterPro" id="IPR000577">
    <property type="entry name" value="Carb_kinase_FGGY"/>
</dbReference>
<feature type="binding site" evidence="7">
    <location>
        <position position="309"/>
    </location>
    <ligand>
        <name>ATP</name>
        <dbReference type="ChEBI" id="CHEBI:30616"/>
    </ligand>
</feature>
<comment type="similarity">
    <text evidence="1 7 8">Belongs to the FGGY kinase family.</text>
</comment>
<organism evidence="12 13">
    <name type="scientific">Nocardia lasii</name>
    <dbReference type="NCBI Taxonomy" id="1616107"/>
    <lineage>
        <taxon>Bacteria</taxon>
        <taxon>Bacillati</taxon>
        <taxon>Actinomycetota</taxon>
        <taxon>Actinomycetes</taxon>
        <taxon>Mycobacteriales</taxon>
        <taxon>Nocardiaceae</taxon>
        <taxon>Nocardia</taxon>
    </lineage>
</organism>
<feature type="binding site" evidence="7">
    <location>
        <position position="240"/>
    </location>
    <ligand>
        <name>glycerol</name>
        <dbReference type="ChEBI" id="CHEBI:17754"/>
    </ligand>
</feature>
<dbReference type="InterPro" id="IPR018483">
    <property type="entry name" value="Carb_kinase_FGGY_CS"/>
</dbReference>
<dbReference type="InterPro" id="IPR018485">
    <property type="entry name" value="FGGY_C"/>
</dbReference>
<feature type="binding site" evidence="7">
    <location>
        <position position="84"/>
    </location>
    <ligand>
        <name>glycerol</name>
        <dbReference type="ChEBI" id="CHEBI:17754"/>
    </ligand>
</feature>
<feature type="region of interest" description="Disordered" evidence="9">
    <location>
        <begin position="492"/>
        <end position="515"/>
    </location>
</feature>
<evidence type="ECO:0000259" key="11">
    <source>
        <dbReference type="Pfam" id="PF02782"/>
    </source>
</evidence>
<evidence type="ECO:0000256" key="6">
    <source>
        <dbReference type="ARBA" id="ARBA00022840"/>
    </source>
</evidence>
<feature type="binding site" evidence="7">
    <location>
        <position position="410"/>
    </location>
    <ligand>
        <name>ADP</name>
        <dbReference type="ChEBI" id="CHEBI:456216"/>
    </ligand>
</feature>
<accession>A0ABW1JKB6</accession>
<dbReference type="Pfam" id="PF00370">
    <property type="entry name" value="FGGY_N"/>
    <property type="match status" value="1"/>
</dbReference>
<feature type="binding site" evidence="7">
    <location>
        <position position="240"/>
    </location>
    <ligand>
        <name>sn-glycerol 3-phosphate</name>
        <dbReference type="ChEBI" id="CHEBI:57597"/>
    </ligand>
</feature>
<feature type="binding site" evidence="7">
    <location>
        <position position="262"/>
    </location>
    <ligand>
        <name>ATP</name>
        <dbReference type="ChEBI" id="CHEBI:30616"/>
    </ligand>
</feature>
<feature type="domain" description="Carbohydrate kinase FGGY C-terminal" evidence="11">
    <location>
        <begin position="258"/>
        <end position="445"/>
    </location>
</feature>
<protein>
    <recommendedName>
        <fullName evidence="7">Glycerol kinase</fullName>
        <ecNumber evidence="7">2.7.1.30</ecNumber>
    </recommendedName>
    <alternativeName>
        <fullName evidence="7">ATP:glycerol 3-phosphotransferase</fullName>
    </alternativeName>
    <alternativeName>
        <fullName evidence="7">Glycerokinase</fullName>
        <shortName evidence="7">GK</shortName>
    </alternativeName>
</protein>
<reference evidence="13" key="1">
    <citation type="journal article" date="2019" name="Int. J. Syst. Evol. Microbiol.">
        <title>The Global Catalogue of Microorganisms (GCM) 10K type strain sequencing project: providing services to taxonomists for standard genome sequencing and annotation.</title>
        <authorList>
            <consortium name="The Broad Institute Genomics Platform"/>
            <consortium name="The Broad Institute Genome Sequencing Center for Infectious Disease"/>
            <person name="Wu L."/>
            <person name="Ma J."/>
        </authorList>
    </citation>
    <scope>NUCLEOTIDE SEQUENCE [LARGE SCALE GENOMIC DNA]</scope>
    <source>
        <strain evidence="13">CCUG 36956</strain>
    </source>
</reference>
<dbReference type="PANTHER" id="PTHR10196">
    <property type="entry name" value="SUGAR KINASE"/>
    <property type="match status" value="1"/>
</dbReference>
<dbReference type="EMBL" id="JBHSQN010000001">
    <property type="protein sequence ID" value="MFC6009589.1"/>
    <property type="molecule type" value="Genomic_DNA"/>
</dbReference>
<feature type="binding site" evidence="7">
    <location>
        <position position="15"/>
    </location>
    <ligand>
        <name>ATP</name>
        <dbReference type="ChEBI" id="CHEBI:30616"/>
    </ligand>
</feature>
<sequence>MTQRFVLAIDQGTTSTRCIVFDQHARLAGMAQRAHRQHYPRSGWVEQDAVEIWRTVERIVPAALRDAGITVEQVAAIGIANQRETTVVWDRETGVPVRLAIVWQDVRTEELVDRMKKLPGAQRITELSGLPLATYFAAPRLRWLLDDVDGLRARAERGEVLFGTMESWLIWNLTGEHVTDVTNAGRTLLMNLATRQWDEELLQFFDIPRAMLPRIEPSTGDFGTARAVVPGVRIGAALGDQHAALFGQTCFAPGETECTYGTGGFLMMNTGTELIRSEHGLLTTIGYQIGPEPVYALEGPIAVTGSLVQWLRDIVGLIATAPEIETLASTVDDNGGCYLVPAFSGLYAPHWRSDARGLLIGLTSYVTKGHLARAVLEATAWQTRDVVEAMNADAGLQAQSLRVAGGMASNNLLMQIIADVLDTPVLRPLVTETVSLGAAYAAGLAVGYWPDLQGLRRNWKVAAQWNPSPDRLLREEEYERWQRAVQLSVGWARPATSRHRNPSTTTDQQPATPPT</sequence>
<proteinExistence type="inferred from homology"/>
<feature type="binding site" evidence="7">
    <location>
        <position position="305"/>
    </location>
    <ligand>
        <name>ATP</name>
        <dbReference type="ChEBI" id="CHEBI:30616"/>
    </ligand>
</feature>
<feature type="binding site" evidence="7">
    <location>
        <position position="135"/>
    </location>
    <ligand>
        <name>sn-glycerol 3-phosphate</name>
        <dbReference type="ChEBI" id="CHEBI:57597"/>
    </ligand>
</feature>
<keyword evidence="6 7" id="KW-0067">ATP-binding</keyword>
<evidence type="ECO:0000256" key="8">
    <source>
        <dbReference type="RuleBase" id="RU003733"/>
    </source>
</evidence>
<evidence type="ECO:0000256" key="3">
    <source>
        <dbReference type="ARBA" id="ARBA00022741"/>
    </source>
</evidence>
<dbReference type="Proteomes" id="UP001596223">
    <property type="component" value="Unassembled WGS sequence"/>
</dbReference>
<dbReference type="InterPro" id="IPR043129">
    <property type="entry name" value="ATPase_NBD"/>
</dbReference>
<dbReference type="CDD" id="cd07769">
    <property type="entry name" value="ASKHA_NBD_FGGY_GK"/>
    <property type="match status" value="1"/>
</dbReference>
<feature type="domain" description="Carbohydrate kinase FGGY N-terminal" evidence="10">
    <location>
        <begin position="6"/>
        <end position="247"/>
    </location>
</feature>
<comment type="caution">
    <text evidence="12">The sequence shown here is derived from an EMBL/GenBank/DDBJ whole genome shotgun (WGS) entry which is preliminary data.</text>
</comment>
<dbReference type="PANTHER" id="PTHR10196:SF69">
    <property type="entry name" value="GLYCEROL KINASE"/>
    <property type="match status" value="1"/>
</dbReference>
<feature type="binding site" evidence="7">
    <location>
        <position position="13"/>
    </location>
    <ligand>
        <name>ADP</name>
        <dbReference type="ChEBI" id="CHEBI:456216"/>
    </ligand>
</feature>
<comment type="pathway">
    <text evidence="7">Polyol metabolism; glycerol degradation via glycerol kinase pathway; sn-glycerol 3-phosphate from glycerol: step 1/1.</text>
</comment>
<name>A0ABW1JKB6_9NOCA</name>
<dbReference type="Pfam" id="PF02782">
    <property type="entry name" value="FGGY_C"/>
    <property type="match status" value="1"/>
</dbReference>
<evidence type="ECO:0000256" key="9">
    <source>
        <dbReference type="SAM" id="MobiDB-lite"/>
    </source>
</evidence>
<evidence type="ECO:0000256" key="7">
    <source>
        <dbReference type="HAMAP-Rule" id="MF_00186"/>
    </source>
</evidence>
<dbReference type="HAMAP" id="MF_00186">
    <property type="entry name" value="Glycerol_kin"/>
    <property type="match status" value="1"/>
</dbReference>
<evidence type="ECO:0000256" key="4">
    <source>
        <dbReference type="ARBA" id="ARBA00022777"/>
    </source>
</evidence>
<dbReference type="SUPFAM" id="SSF53067">
    <property type="entry name" value="Actin-like ATPase domain"/>
    <property type="match status" value="2"/>
</dbReference>
<feature type="binding site" evidence="7">
    <location>
        <position position="84"/>
    </location>
    <ligand>
        <name>sn-glycerol 3-phosphate</name>
        <dbReference type="ChEBI" id="CHEBI:57597"/>
    </ligand>
</feature>
<dbReference type="NCBIfam" id="NF000756">
    <property type="entry name" value="PRK00047.1"/>
    <property type="match status" value="1"/>
</dbReference>
<feature type="binding site" evidence="7">
    <location>
        <position position="17"/>
    </location>
    <ligand>
        <name>ADP</name>
        <dbReference type="ChEBI" id="CHEBI:456216"/>
    </ligand>
</feature>
<feature type="binding site" evidence="7">
    <location>
        <position position="13"/>
    </location>
    <ligand>
        <name>ATP</name>
        <dbReference type="ChEBI" id="CHEBI:30616"/>
    </ligand>
</feature>
<feature type="binding site" evidence="7">
    <location>
        <position position="241"/>
    </location>
    <ligand>
        <name>glycerol</name>
        <dbReference type="ChEBI" id="CHEBI:17754"/>
    </ligand>
</feature>
<evidence type="ECO:0000313" key="12">
    <source>
        <dbReference type="EMBL" id="MFC6009589.1"/>
    </source>
</evidence>
<feature type="binding site" evidence="7">
    <location>
        <position position="83"/>
    </location>
    <ligand>
        <name>sn-glycerol 3-phosphate</name>
        <dbReference type="ChEBI" id="CHEBI:57597"/>
    </ligand>
</feature>
<keyword evidence="4 7" id="KW-0418">Kinase</keyword>
<evidence type="ECO:0000256" key="5">
    <source>
        <dbReference type="ARBA" id="ARBA00022798"/>
    </source>
</evidence>
<evidence type="ECO:0000259" key="10">
    <source>
        <dbReference type="Pfam" id="PF00370"/>
    </source>
</evidence>
<dbReference type="InterPro" id="IPR005999">
    <property type="entry name" value="Glycerol_kin"/>
</dbReference>
<evidence type="ECO:0000256" key="2">
    <source>
        <dbReference type="ARBA" id="ARBA00022679"/>
    </source>
</evidence>
<dbReference type="PIRSF" id="PIRSF000538">
    <property type="entry name" value="GlpK"/>
    <property type="match status" value="1"/>
</dbReference>
<feature type="binding site" evidence="7">
    <location>
        <position position="305"/>
    </location>
    <ligand>
        <name>ADP</name>
        <dbReference type="ChEBI" id="CHEBI:456216"/>
    </ligand>
</feature>
<dbReference type="Gene3D" id="3.30.420.40">
    <property type="match status" value="2"/>
</dbReference>
<gene>
    <name evidence="7 12" type="primary">glpK</name>
    <name evidence="12" type="ORF">ACFP3H_00845</name>
</gene>
<dbReference type="GO" id="GO:0004370">
    <property type="term" value="F:glycerol kinase activity"/>
    <property type="evidence" value="ECO:0007669"/>
    <property type="project" value="UniProtKB-EC"/>
</dbReference>
<dbReference type="RefSeq" id="WP_378598131.1">
    <property type="nucleotide sequence ID" value="NZ_JBHSQN010000001.1"/>
</dbReference>
<dbReference type="InterPro" id="IPR018484">
    <property type="entry name" value="FGGY_N"/>
</dbReference>
<feature type="binding site" evidence="7">
    <location>
        <position position="406"/>
    </location>
    <ligand>
        <name>ATP</name>
        <dbReference type="ChEBI" id="CHEBI:30616"/>
    </ligand>
</feature>
<feature type="binding site" evidence="7">
    <location>
        <position position="13"/>
    </location>
    <ligand>
        <name>sn-glycerol 3-phosphate</name>
        <dbReference type="ChEBI" id="CHEBI:57597"/>
    </ligand>
</feature>
<evidence type="ECO:0000256" key="1">
    <source>
        <dbReference type="ARBA" id="ARBA00009156"/>
    </source>
</evidence>
<comment type="catalytic activity">
    <reaction evidence="7">
        <text>glycerol + ATP = sn-glycerol 3-phosphate + ADP + H(+)</text>
        <dbReference type="Rhea" id="RHEA:21644"/>
        <dbReference type="ChEBI" id="CHEBI:15378"/>
        <dbReference type="ChEBI" id="CHEBI:17754"/>
        <dbReference type="ChEBI" id="CHEBI:30616"/>
        <dbReference type="ChEBI" id="CHEBI:57597"/>
        <dbReference type="ChEBI" id="CHEBI:456216"/>
        <dbReference type="EC" id="2.7.1.30"/>
    </reaction>
</comment>
<dbReference type="EC" id="2.7.1.30" evidence="7"/>
<feature type="compositionally biased region" description="Low complexity" evidence="9">
    <location>
        <begin position="502"/>
        <end position="515"/>
    </location>
</feature>
<keyword evidence="2 7" id="KW-0808">Transferase</keyword>
<keyword evidence="5 7" id="KW-0319">Glycerol metabolism</keyword>
<comment type="function">
    <text evidence="7">Key enzyme in the regulation of glycerol uptake and metabolism. Catalyzes the phosphorylation of glycerol to yield sn-glycerol 3-phosphate.</text>
</comment>
<evidence type="ECO:0000313" key="13">
    <source>
        <dbReference type="Proteomes" id="UP001596223"/>
    </source>
</evidence>
<comment type="activity regulation">
    <text evidence="7">Inhibited by fructose 1,6-bisphosphate (FBP).</text>
</comment>
<feature type="binding site" evidence="7">
    <location>
        <position position="83"/>
    </location>
    <ligand>
        <name>glycerol</name>
        <dbReference type="ChEBI" id="CHEBI:17754"/>
    </ligand>
</feature>
<feature type="binding site" evidence="7">
    <location>
        <position position="406"/>
    </location>
    <ligand>
        <name>ADP</name>
        <dbReference type="ChEBI" id="CHEBI:456216"/>
    </ligand>
</feature>
<feature type="binding site" evidence="7">
    <location>
        <position position="14"/>
    </location>
    <ligand>
        <name>ATP</name>
        <dbReference type="ChEBI" id="CHEBI:30616"/>
    </ligand>
</feature>
<feature type="binding site" evidence="7">
    <location>
        <position position="262"/>
    </location>
    <ligand>
        <name>ADP</name>
        <dbReference type="ChEBI" id="CHEBI:456216"/>
    </ligand>
</feature>
<keyword evidence="3 7" id="KW-0547">Nucleotide-binding</keyword>
<dbReference type="NCBIfam" id="TIGR01311">
    <property type="entry name" value="glycerol_kin"/>
    <property type="match status" value="1"/>
</dbReference>
<keyword evidence="13" id="KW-1185">Reference proteome</keyword>